<dbReference type="NCBIfam" id="TIGR01409">
    <property type="entry name" value="TAT_signal_seq"/>
    <property type="match status" value="1"/>
</dbReference>
<organism evidence="2 3">
    <name type="scientific">Gordonia crocea</name>
    <dbReference type="NCBI Taxonomy" id="589162"/>
    <lineage>
        <taxon>Bacteria</taxon>
        <taxon>Bacillati</taxon>
        <taxon>Actinomycetota</taxon>
        <taxon>Actinomycetes</taxon>
        <taxon>Mycobacteriales</taxon>
        <taxon>Gordoniaceae</taxon>
        <taxon>Gordonia</taxon>
    </lineage>
</organism>
<dbReference type="AlphaFoldDB" id="A0A7I9UZ04"/>
<evidence type="ECO:0000259" key="1">
    <source>
        <dbReference type="Pfam" id="PF08924"/>
    </source>
</evidence>
<dbReference type="EMBL" id="BJOU01000002">
    <property type="protein sequence ID" value="GED98345.1"/>
    <property type="molecule type" value="Genomic_DNA"/>
</dbReference>
<reference evidence="3" key="1">
    <citation type="submission" date="2019-06" db="EMBL/GenBank/DDBJ databases">
        <title>Gordonia isolated from sludge of a wastewater treatment plant.</title>
        <authorList>
            <person name="Tamura T."/>
            <person name="Aoyama K."/>
            <person name="Kang Y."/>
            <person name="Saito S."/>
            <person name="Akiyama N."/>
            <person name="Yazawa K."/>
            <person name="Gonoi T."/>
            <person name="Mikami Y."/>
        </authorList>
    </citation>
    <scope>NUCLEOTIDE SEQUENCE [LARGE SCALE GENOMIC DNA]</scope>
    <source>
        <strain evidence="3">NBRC 107697</strain>
    </source>
</reference>
<protein>
    <submittedName>
        <fullName evidence="2">Putative peptidoglycan hydrolase</fullName>
    </submittedName>
</protein>
<dbReference type="PROSITE" id="PS51257">
    <property type="entry name" value="PROKAR_LIPOPROTEIN"/>
    <property type="match status" value="1"/>
</dbReference>
<dbReference type="InterPro" id="IPR006311">
    <property type="entry name" value="TAT_signal"/>
</dbReference>
<keyword evidence="2" id="KW-0378">Hydrolase</keyword>
<dbReference type="Gene3D" id="3.20.20.80">
    <property type="entry name" value="Glycosidases"/>
    <property type="match status" value="1"/>
</dbReference>
<evidence type="ECO:0000313" key="2">
    <source>
        <dbReference type="EMBL" id="GED98345.1"/>
    </source>
</evidence>
<gene>
    <name evidence="2" type="ORF">nbrc107697_23840</name>
</gene>
<dbReference type="InterPro" id="IPR019546">
    <property type="entry name" value="TAT_signal_bac_arc"/>
</dbReference>
<comment type="caution">
    <text evidence="2">The sequence shown here is derived from an EMBL/GenBank/DDBJ whole genome shotgun (WGS) entry which is preliminary data.</text>
</comment>
<proteinExistence type="predicted"/>
<accession>A0A7I9UZ04</accession>
<name>A0A7I9UZ04_9ACTN</name>
<dbReference type="PROSITE" id="PS51318">
    <property type="entry name" value="TAT"/>
    <property type="match status" value="1"/>
</dbReference>
<dbReference type="GO" id="GO:0016787">
    <property type="term" value="F:hydrolase activity"/>
    <property type="evidence" value="ECO:0007669"/>
    <property type="project" value="UniProtKB-KW"/>
</dbReference>
<sequence>MGRIGLVMTDGVNRRDFLSAAAGLGAACLLGAGVAHADSSSGSSGFGSSSGSADFGSLCDYSAAVPPAQAIRAAGYLGAIRYVSGRLPVDRWMKAKPITATEARALRRAGLTIVSCYQYAKNDWLGGYRAGVHHARLGAAKHRAAGGPAHAPIYASIDANPSLEQFITKIGPYLRGWQSVIGPARTGVYGNASTITWAAAGGFAAWYWQHDWGTPKGLVHPLAHLHQLPGEKRVAGIGVDRNIICQPNYGRW</sequence>
<evidence type="ECO:0000313" key="3">
    <source>
        <dbReference type="Proteomes" id="UP000444980"/>
    </source>
</evidence>
<dbReference type="InterPro" id="IPR017853">
    <property type="entry name" value="GH"/>
</dbReference>
<feature type="domain" description="Rv2525c-like glycoside hydrolase-like" evidence="1">
    <location>
        <begin position="69"/>
        <end position="243"/>
    </location>
</feature>
<dbReference type="Pfam" id="PF08924">
    <property type="entry name" value="Rv2525c_GlyHyd-like"/>
    <property type="match status" value="1"/>
</dbReference>
<dbReference type="InterPro" id="IPR015020">
    <property type="entry name" value="Rv2525c-like_Glyco_Hydro-like"/>
</dbReference>
<dbReference type="SUPFAM" id="SSF51445">
    <property type="entry name" value="(Trans)glycosidases"/>
    <property type="match status" value="1"/>
</dbReference>
<dbReference type="Proteomes" id="UP000444980">
    <property type="component" value="Unassembled WGS sequence"/>
</dbReference>
<keyword evidence="3" id="KW-1185">Reference proteome</keyword>